<accession>G0MDI8</accession>
<dbReference type="InParanoid" id="G0MDI8"/>
<keyword evidence="3" id="KW-1185">Reference proteome</keyword>
<feature type="transmembrane region" description="Helical" evidence="1">
    <location>
        <begin position="91"/>
        <end position="116"/>
    </location>
</feature>
<sequence>MPRGVHPDIVRDIAYTMISLKEVVNPTTYEYYKEDYEALTESDKSIIRSMAKPICKDFLSSEEGQSGDTKFYGYKACCEFFDLCKFYKQTWFFLVCGGAAFLLLLVAVGIVVFFLWRKKKRGGKGTAKGNVKSAELF</sequence>
<dbReference type="EMBL" id="GL379790">
    <property type="protein sequence ID" value="EGT49585.1"/>
    <property type="molecule type" value="Genomic_DNA"/>
</dbReference>
<reference evidence="3" key="1">
    <citation type="submission" date="2011-07" db="EMBL/GenBank/DDBJ databases">
        <authorList>
            <consortium name="Caenorhabditis brenneri Sequencing and Analysis Consortium"/>
            <person name="Wilson R.K."/>
        </authorList>
    </citation>
    <scope>NUCLEOTIDE SEQUENCE [LARGE SCALE GENOMIC DNA]</scope>
    <source>
        <strain evidence="3">PB2801</strain>
    </source>
</reference>
<protein>
    <submittedName>
        <fullName evidence="2">Uncharacterized protein</fullName>
    </submittedName>
</protein>
<evidence type="ECO:0000256" key="1">
    <source>
        <dbReference type="SAM" id="Phobius"/>
    </source>
</evidence>
<dbReference type="OMA" id="PICKEFF"/>
<keyword evidence="1" id="KW-1133">Transmembrane helix</keyword>
<evidence type="ECO:0000313" key="3">
    <source>
        <dbReference type="Proteomes" id="UP000008068"/>
    </source>
</evidence>
<dbReference type="Proteomes" id="UP000008068">
    <property type="component" value="Unassembled WGS sequence"/>
</dbReference>
<name>G0MDI8_CAEBE</name>
<keyword evidence="1" id="KW-0812">Transmembrane</keyword>
<organism evidence="3">
    <name type="scientific">Caenorhabditis brenneri</name>
    <name type="common">Nematode worm</name>
    <dbReference type="NCBI Taxonomy" id="135651"/>
    <lineage>
        <taxon>Eukaryota</taxon>
        <taxon>Metazoa</taxon>
        <taxon>Ecdysozoa</taxon>
        <taxon>Nematoda</taxon>
        <taxon>Chromadorea</taxon>
        <taxon>Rhabditida</taxon>
        <taxon>Rhabditina</taxon>
        <taxon>Rhabditomorpha</taxon>
        <taxon>Rhabditoidea</taxon>
        <taxon>Rhabditidae</taxon>
        <taxon>Peloderinae</taxon>
        <taxon>Caenorhabditis</taxon>
    </lineage>
</organism>
<dbReference type="AlphaFoldDB" id="G0MDI8"/>
<dbReference type="eggNOG" id="ENOG502TJZZ">
    <property type="taxonomic scope" value="Eukaryota"/>
</dbReference>
<keyword evidence="1" id="KW-0472">Membrane</keyword>
<dbReference type="HOGENOM" id="CLU_157470_0_0_1"/>
<evidence type="ECO:0000313" key="2">
    <source>
        <dbReference type="EMBL" id="EGT49585.1"/>
    </source>
</evidence>
<gene>
    <name evidence="2" type="ORF">CAEBREN_18416</name>
</gene>
<proteinExistence type="predicted"/>